<dbReference type="InterPro" id="IPR004000">
    <property type="entry name" value="Actin"/>
</dbReference>
<evidence type="ECO:0000256" key="7">
    <source>
        <dbReference type="SAM" id="Coils"/>
    </source>
</evidence>
<dbReference type="FunFam" id="3.30.420.40:FF:000122">
    <property type="entry name" value="ARP5 actin-related protein 5 homolog"/>
    <property type="match status" value="1"/>
</dbReference>
<dbReference type="STRING" id="37360.A0A0G4IKT4"/>
<dbReference type="OrthoDB" id="7340501at2759"/>
<feature type="region of interest" description="Disordered" evidence="8">
    <location>
        <begin position="395"/>
        <end position="414"/>
    </location>
</feature>
<accession>A0A0G4IKT4</accession>
<sequence>MGVAEEVRRAPIYTSFRDEVVPFDIRAVGRRPAASTPVVIDNGSFELRAGYAGRDAPDVRFQNRVLPPRTRQKMPDSAGDMPSVSVINYDRVGDQLYPEDWTRDKYLKSPFESNVVCNFTNMESVLDYTFARLGLANESSVSHPIIMTEAVACPEYSRSNMYELLFETYNVPNIAFGIDSLFSYAFNASLPDQKLDPDVGVVVSSSYDVSHIIPIWDGSAHVSQSIRLSFGGFHLLEYLYKSIAMQVPFENQAALFSLRCQEIMNRYCYVSVDFQDELELYCSRTDPAVILTLPVDLSHSIQKPKLSEEEQRERDAKAHAQTEKLKAMAKERRDEAFAAQQATLTSYTALIESKQSERISKAQFMEAITSGGFEDEADFMSSYTALKKKVDAQLKKRGESETDGPAADDASSKAYDLIDVPDEDLNEEDRKRKRIQRMLKASADARIKKKEEKLLQEQQEAEDREAMLHAFNADPEGFIAGIRAQLETVQQRRASRTSDVGAGSTMSGRRSNAANRQRAAMIASMGTGTMEGSTFGADDNDWDVYRVVGTAPTDEAGGGSLSDSEDAEQVRRLESILNELAPSTGESAELKRDFHPVVHINAQRIRVPEVLFQPSIIGIDQCGISEAVMAVLSRSSCAAYREQMCRNVFTCGGTTLFRGFRQRLYDSMRSMLPVSSDLRVVKARDASCDAWRGAAQWDASDFYVSRAAYQECGAMYLNEHRYGNRNVLYKDAPSTAAVPPIATDGLPGPSPAKRRR</sequence>
<gene>
    <name evidence="9" type="ORF">PBRA_004579</name>
</gene>
<organism evidence="9 10">
    <name type="scientific">Plasmodiophora brassicae</name>
    <name type="common">Clubroot disease agent</name>
    <dbReference type="NCBI Taxonomy" id="37360"/>
    <lineage>
        <taxon>Eukaryota</taxon>
        <taxon>Sar</taxon>
        <taxon>Rhizaria</taxon>
        <taxon>Endomyxa</taxon>
        <taxon>Phytomyxea</taxon>
        <taxon>Plasmodiophorida</taxon>
        <taxon>Plasmodiophoridae</taxon>
        <taxon>Plasmodiophora</taxon>
    </lineage>
</organism>
<dbReference type="SMART" id="SM00268">
    <property type="entry name" value="ACTIN"/>
    <property type="match status" value="1"/>
</dbReference>
<feature type="coiled-coil region" evidence="7">
    <location>
        <begin position="440"/>
        <end position="467"/>
    </location>
</feature>
<dbReference type="GO" id="GO:0005634">
    <property type="term" value="C:nucleus"/>
    <property type="evidence" value="ECO:0007669"/>
    <property type="project" value="UniProtKB-SubCell"/>
</dbReference>
<evidence type="ECO:0000313" key="10">
    <source>
        <dbReference type="Proteomes" id="UP000039324"/>
    </source>
</evidence>
<evidence type="ECO:0000313" key="9">
    <source>
        <dbReference type="EMBL" id="CEO95866.1"/>
    </source>
</evidence>
<evidence type="ECO:0000256" key="6">
    <source>
        <dbReference type="RuleBase" id="RU000487"/>
    </source>
</evidence>
<keyword evidence="10" id="KW-1185">Reference proteome</keyword>
<dbReference type="EMBL" id="CDSF01000035">
    <property type="protein sequence ID" value="CEO95866.1"/>
    <property type="molecule type" value="Genomic_DNA"/>
</dbReference>
<evidence type="ECO:0000256" key="2">
    <source>
        <dbReference type="ARBA" id="ARBA00023015"/>
    </source>
</evidence>
<evidence type="ECO:0000256" key="4">
    <source>
        <dbReference type="ARBA" id="ARBA00023242"/>
    </source>
</evidence>
<comment type="similarity">
    <text evidence="6">Belongs to the actin family.</text>
</comment>
<keyword evidence="2" id="KW-0805">Transcription regulation</keyword>
<evidence type="ECO:0000256" key="8">
    <source>
        <dbReference type="SAM" id="MobiDB-lite"/>
    </source>
</evidence>
<dbReference type="PANTHER" id="PTHR11937">
    <property type="entry name" value="ACTIN"/>
    <property type="match status" value="1"/>
</dbReference>
<evidence type="ECO:0000256" key="5">
    <source>
        <dbReference type="ARBA" id="ARBA00049360"/>
    </source>
</evidence>
<dbReference type="OMA" id="YPFTEHV"/>
<dbReference type="AlphaFoldDB" id="A0A0G4IKT4"/>
<dbReference type="SUPFAM" id="SSF53067">
    <property type="entry name" value="Actin-like ATPase domain"/>
    <property type="match status" value="2"/>
</dbReference>
<evidence type="ECO:0000256" key="3">
    <source>
        <dbReference type="ARBA" id="ARBA00023163"/>
    </source>
</evidence>
<dbReference type="CDD" id="cd10211">
    <property type="entry name" value="ASKHA_NBD_Arp5"/>
    <property type="match status" value="1"/>
</dbReference>
<dbReference type="Gene3D" id="3.30.420.40">
    <property type="match status" value="4"/>
</dbReference>
<protein>
    <recommendedName>
        <fullName evidence="11">Actin-related protein 5</fullName>
    </recommendedName>
</protein>
<dbReference type="Proteomes" id="UP000039324">
    <property type="component" value="Unassembled WGS sequence"/>
</dbReference>
<dbReference type="Pfam" id="PF00022">
    <property type="entry name" value="Actin"/>
    <property type="match status" value="2"/>
</dbReference>
<dbReference type="InterPro" id="IPR043129">
    <property type="entry name" value="ATPase_NBD"/>
</dbReference>
<proteinExistence type="inferred from homology"/>
<comment type="catalytic activity">
    <reaction evidence="5">
        <text>ATP + H2O = ADP + phosphate + H(+)</text>
        <dbReference type="Rhea" id="RHEA:13065"/>
        <dbReference type="ChEBI" id="CHEBI:15377"/>
        <dbReference type="ChEBI" id="CHEBI:15378"/>
        <dbReference type="ChEBI" id="CHEBI:30616"/>
        <dbReference type="ChEBI" id="CHEBI:43474"/>
        <dbReference type="ChEBI" id="CHEBI:456216"/>
    </reaction>
</comment>
<comment type="subcellular location">
    <subcellularLocation>
        <location evidence="1">Nucleus</location>
    </subcellularLocation>
</comment>
<keyword evidence="3" id="KW-0804">Transcription</keyword>
<reference evidence="9 10" key="1">
    <citation type="submission" date="2015-02" db="EMBL/GenBank/DDBJ databases">
        <authorList>
            <person name="Chooi Y.-H."/>
        </authorList>
    </citation>
    <scope>NUCLEOTIDE SEQUENCE [LARGE SCALE GENOMIC DNA]</scope>
    <source>
        <strain evidence="9">E3</strain>
    </source>
</reference>
<name>A0A0G4IKT4_PLABS</name>
<evidence type="ECO:0008006" key="11">
    <source>
        <dbReference type="Google" id="ProtNLM"/>
    </source>
</evidence>
<evidence type="ECO:0000256" key="1">
    <source>
        <dbReference type="ARBA" id="ARBA00004123"/>
    </source>
</evidence>
<dbReference type="Gene3D" id="3.90.640.10">
    <property type="entry name" value="Actin, Chain A, domain 4"/>
    <property type="match status" value="2"/>
</dbReference>
<keyword evidence="7" id="KW-0175">Coiled coil</keyword>
<feature type="region of interest" description="Disordered" evidence="8">
    <location>
        <begin position="493"/>
        <end position="515"/>
    </location>
</feature>
<keyword evidence="4" id="KW-0539">Nucleus</keyword>